<name>A0A2S9WSC1_9FLAO</name>
<sequence>MKNFTLLVSVVAVYFLGAFCVDAQVVTKTVDDGTDGTLRIEIADAGTGGTVTFDPSIQGQTINVTMGAIPINAFAAITIDGNNGGTPTTISSGSNSRIFDVDATIAAVINFDSVIFRDGSAENGGAILASGATTVVNITDCEFRSNIATGAAATNGGGAIWNNGATINISATTFESNIASGTSGSGGAILNSNGGNLSITDAMFRTNTSNRAGGAIEDNASATTVITVDNTSFISNDAGTNPGNGGALHVSGSSSYTFDGGVVRENIAGKEGGGLWNNLGTLTINGTIIEDNVAQGDFVAGTPPQIVGGGGIFAEDGTGVVVINEGTIIRRNQATGVQGSGGGILMATGTTLTINGTVANPVMIMDNQASRAGGGIEDWSLETNSNTITNVEFSGNSAGLDGTNFTANGGPGNGGAIHVTGPGSNTITGGTATANLAANEGGAFWNGTGTMTVDGTSITNNTASGAGAANGGGGLFNLGGTLDISNAIIDGNAASGTAGSGGGILNTRGGTLNVTSSLITNNTAVRAGGGIEDNSTIDVSGSVPVGSISLDGVNLDSNNTSASPGNGGGMHLTGAATSTITGGTVNNNTASNEGGGLWNGSGTMTVSGVQIDSNIAVGNDTSSPGAAGGGGIYNEGGTVNLTNNTVVSNNQATGVQSTGGGVLNAAGTFTATDSEISGNESNRAGGGIETNGDSSIELTNTNLDGNFTGVVTGSGAPGNGGGLHVSGSAPVTITGGTVNNNIAAKEGGGLWNNGGALTINGTTISGNDARGDFVAGTPPEIVGGGGIFSEDSMTGRVIINEGTTIDNNVATGVQGSGGGILMATGTTLTINGTEANPVTISNNKASRAGGGLEDWSLDANINTITNVNFTNNSVGLDGMNFTANGGPGNGGAIHVTGPGDNTIIGGTASDNTAANEGGGFWNGSGTMTVDGTLIDQNTASGNDETVPGAAGGGGIFNEGGTVNMVNGAVVSNNVADGAQSTGGGVLNAAGVFTATDSEISGNESNRAGGGIETNGDSSVELTNTNLNGNLTGATTGPGAPGNGGGLHVSGAAPVTITGGTVNNNIARKEGGGLWNNGGLLTINGTTLSGNDAQGDFVAGMPPEIVGGGAIFSEDSMTGTVVINEGTIIDGNVATGVQGSGGGILMATGTTLSINGTVTNPVVISNNSASRAGGGIEDWSLGATTATITNTNFSGNTAGISVGTFTANGGPGNGGAIHVTGPGIVEITAGTADSNSAALEGGAFWNNVGTMSISDVDITNNTSTGAGADDGGAALFNNGGTLNVSDSFIDGNLATGASGSGGALLSTTGAVTITNTTITNNAANRAGGAIELIDGTLDISGSEISNNDVDGTAGTAAPGNGGALHISGSSVVNIDSSIMNSNSAAAEGGALWNQLNSVLVVSNSTLDGNSANGTAVDNGGGAIFNNGGDTEVYDTTISNNTSVSNGGGISNQVGSLIVETSTISSNTASLDGAGVYHAGTNALFDIVTVARNIATGNGGGLASVAGTFSITNTLVAENQAASDFNVSGITSNDYNLIEIDDTNSFTAMPNDIVGTVASPEFASLGPLQDNGGNTFTHAILDGTRAQDQGNPNNNLTDQRGEAVFGPARDIGSFEAQQTLSNDDIAAALAAVRLYPNPSSDGRFNIQLPAQVTSTATYRITDMTGKVVGGSSLRTGVNNLQMKNLSAGIYIVQVIAADQSQSLKLIIE</sequence>
<protein>
    <recommendedName>
        <fullName evidence="3">Secretion system C-terminal sorting domain-containing protein</fullName>
    </recommendedName>
</protein>
<reference evidence="4 5" key="1">
    <citation type="submission" date="2016-11" db="EMBL/GenBank/DDBJ databases">
        <title>Trade-off between light-utilization and light-protection in marine flavobacteria.</title>
        <authorList>
            <person name="Kumagai Y."/>
        </authorList>
    </citation>
    <scope>NUCLEOTIDE SEQUENCE [LARGE SCALE GENOMIC DNA]</scope>
    <source>
        <strain evidence="4 5">JCM 17109</strain>
    </source>
</reference>
<dbReference type="PANTHER" id="PTHR34720">
    <property type="entry name" value="MICROCYSTIN DEPENDENT PROTEIN"/>
    <property type="match status" value="1"/>
</dbReference>
<feature type="chain" id="PRO_5015467053" description="Secretion system C-terminal sorting domain-containing protein" evidence="2">
    <location>
        <begin position="24"/>
        <end position="1706"/>
    </location>
</feature>
<dbReference type="RefSeq" id="WP_105982223.1">
    <property type="nucleotide sequence ID" value="NZ_MQUC01000003.1"/>
</dbReference>
<keyword evidence="5" id="KW-1185">Reference proteome</keyword>
<evidence type="ECO:0000313" key="4">
    <source>
        <dbReference type="EMBL" id="PRP66384.1"/>
    </source>
</evidence>
<dbReference type="NCBIfam" id="NF041518">
    <property type="entry name" value="choice_anch_Q"/>
    <property type="match status" value="1"/>
</dbReference>
<dbReference type="SMART" id="SM00710">
    <property type="entry name" value="PbH1"/>
    <property type="match status" value="28"/>
</dbReference>
<comment type="caution">
    <text evidence="4">The sequence shown here is derived from an EMBL/GenBank/DDBJ whole genome shotgun (WGS) entry which is preliminary data.</text>
</comment>
<dbReference type="EMBL" id="MQUC01000003">
    <property type="protein sequence ID" value="PRP66384.1"/>
    <property type="molecule type" value="Genomic_DNA"/>
</dbReference>
<dbReference type="InterPro" id="IPR026444">
    <property type="entry name" value="Secre_tail"/>
</dbReference>
<keyword evidence="1 2" id="KW-0732">Signal</keyword>
<dbReference type="PANTHER" id="PTHR34720:SF9">
    <property type="entry name" value="BLR4714 PROTEIN"/>
    <property type="match status" value="1"/>
</dbReference>
<evidence type="ECO:0000313" key="5">
    <source>
        <dbReference type="Proteomes" id="UP000239532"/>
    </source>
</evidence>
<evidence type="ECO:0000256" key="2">
    <source>
        <dbReference type="SAM" id="SignalP"/>
    </source>
</evidence>
<accession>A0A2S9WSC1</accession>
<proteinExistence type="predicted"/>
<dbReference type="InterPro" id="IPR011050">
    <property type="entry name" value="Pectin_lyase_fold/virulence"/>
</dbReference>
<organism evidence="4 5">
    <name type="scientific">Nonlabens agnitus</name>
    <dbReference type="NCBI Taxonomy" id="870484"/>
    <lineage>
        <taxon>Bacteria</taxon>
        <taxon>Pseudomonadati</taxon>
        <taxon>Bacteroidota</taxon>
        <taxon>Flavobacteriia</taxon>
        <taxon>Flavobacteriales</taxon>
        <taxon>Flavobacteriaceae</taxon>
        <taxon>Nonlabens</taxon>
    </lineage>
</organism>
<dbReference type="OrthoDB" id="1140572at2"/>
<dbReference type="Pfam" id="PF18962">
    <property type="entry name" value="Por_Secre_tail"/>
    <property type="match status" value="1"/>
</dbReference>
<dbReference type="SUPFAM" id="SSF51126">
    <property type="entry name" value="Pectin lyase-like"/>
    <property type="match status" value="8"/>
</dbReference>
<feature type="domain" description="Secretion system C-terminal sorting" evidence="3">
    <location>
        <begin position="1632"/>
        <end position="1705"/>
    </location>
</feature>
<dbReference type="Proteomes" id="UP000239532">
    <property type="component" value="Unassembled WGS sequence"/>
</dbReference>
<feature type="signal peptide" evidence="2">
    <location>
        <begin position="1"/>
        <end position="23"/>
    </location>
</feature>
<dbReference type="NCBIfam" id="TIGR04183">
    <property type="entry name" value="Por_Secre_tail"/>
    <property type="match status" value="1"/>
</dbReference>
<evidence type="ECO:0000259" key="3">
    <source>
        <dbReference type="Pfam" id="PF18962"/>
    </source>
</evidence>
<dbReference type="InterPro" id="IPR006626">
    <property type="entry name" value="PbH1"/>
</dbReference>
<evidence type="ECO:0000256" key="1">
    <source>
        <dbReference type="ARBA" id="ARBA00022729"/>
    </source>
</evidence>
<dbReference type="InterPro" id="IPR059226">
    <property type="entry name" value="Choice_anch_Q_dom"/>
</dbReference>
<gene>
    <name evidence="4" type="ORF">BST86_04405</name>
</gene>